<feature type="region of interest" description="Disordered" evidence="1">
    <location>
        <begin position="92"/>
        <end position="114"/>
    </location>
</feature>
<accession>A0ABT0UTX7</accession>
<feature type="region of interest" description="Disordered" evidence="1">
    <location>
        <begin position="466"/>
        <end position="510"/>
    </location>
</feature>
<feature type="compositionally biased region" description="Basic and acidic residues" evidence="1">
    <location>
        <begin position="102"/>
        <end position="114"/>
    </location>
</feature>
<comment type="caution">
    <text evidence="2">The sequence shown here is derived from an EMBL/GenBank/DDBJ whole genome shotgun (WGS) entry which is preliminary data.</text>
</comment>
<evidence type="ECO:0000256" key="1">
    <source>
        <dbReference type="SAM" id="MobiDB-lite"/>
    </source>
</evidence>
<dbReference type="EMBL" id="JAMQAW010000032">
    <property type="protein sequence ID" value="MCM2391701.1"/>
    <property type="molecule type" value="Genomic_DNA"/>
</dbReference>
<dbReference type="Pfam" id="PF05133">
    <property type="entry name" value="SPP1_portal"/>
    <property type="match status" value="1"/>
</dbReference>
<feature type="region of interest" description="Disordered" evidence="1">
    <location>
        <begin position="28"/>
        <end position="59"/>
    </location>
</feature>
<protein>
    <submittedName>
        <fullName evidence="2">Phage portal protein</fullName>
    </submittedName>
</protein>
<feature type="compositionally biased region" description="Basic and acidic residues" evidence="1">
    <location>
        <begin position="28"/>
        <end position="48"/>
    </location>
</feature>
<gene>
    <name evidence="2" type="ORF">NBG84_26025</name>
</gene>
<sequence length="510" mass="56904">MPIDATKVESPGWWLQRLGKKLLDERADSIDSDGEKTPGLDTLRDFAEGRPQMPHVPGVDPREVREWMRDARTNWTALVLDSPVERMHVDGFRFGSTDEGAPEGKSDGASTSDKEANRVWQENSMDADADLVHYGALSQRRAFVLVEKGDDGRPVLTHETPRQVAVEHAQGNRRKLAAGLKLWRDDWTGQTRATLWTPETVHEFMTKSNAPAFGGRSAQLRSWDALVLPNAKDGTRPNDLKAVPLVPFINRRNRRPEGFAEHEDVLTIQNRINLSLINLIAAMKYGAFRQRWASGLEVDEDPVTGQKIQPFQLDIRKLWTSAETDTRFGEFAATDLTPYIAAVESAVQDLAAISRTPPHYLLGQVVNVSGDALKAAETGLVSKVRDRQRNFGESWEQVMRLSFVVLGDEKRATTYDAETVWRDPESRSIAELADAAVKKKAADVPWRQRMQDMGYTPTQIDRMEIDRAADSLNATPPAPDPQQQPASLADARAQRDQRLMIGRGADADAA</sequence>
<evidence type="ECO:0000313" key="3">
    <source>
        <dbReference type="Proteomes" id="UP001431429"/>
    </source>
</evidence>
<evidence type="ECO:0000313" key="2">
    <source>
        <dbReference type="EMBL" id="MCM2391701.1"/>
    </source>
</evidence>
<proteinExistence type="predicted"/>
<organism evidence="2 3">
    <name type="scientific">Streptomyces albipurpureus</name>
    <dbReference type="NCBI Taxonomy" id="2897419"/>
    <lineage>
        <taxon>Bacteria</taxon>
        <taxon>Bacillati</taxon>
        <taxon>Actinomycetota</taxon>
        <taxon>Actinomycetes</taxon>
        <taxon>Kitasatosporales</taxon>
        <taxon>Streptomycetaceae</taxon>
        <taxon>Streptomyces</taxon>
    </lineage>
</organism>
<dbReference type="InterPro" id="IPR021145">
    <property type="entry name" value="Portal_protein_SPP1_Gp6-like"/>
</dbReference>
<name>A0ABT0UTX7_9ACTN</name>
<reference evidence="2" key="1">
    <citation type="submission" date="2022-06" db="EMBL/GenBank/DDBJ databases">
        <title>Genome public.</title>
        <authorList>
            <person name="Sun Q."/>
        </authorList>
    </citation>
    <scope>NUCLEOTIDE SEQUENCE</scope>
    <source>
        <strain evidence="2">CWNU-1</strain>
    </source>
</reference>
<dbReference type="RefSeq" id="WP_250922028.1">
    <property type="nucleotide sequence ID" value="NZ_JAMQAW010000032.1"/>
</dbReference>
<keyword evidence="3" id="KW-1185">Reference proteome</keyword>
<dbReference type="Proteomes" id="UP001431429">
    <property type="component" value="Unassembled WGS sequence"/>
</dbReference>